<keyword evidence="2" id="KW-1185">Reference proteome</keyword>
<reference evidence="1 2" key="1">
    <citation type="journal article" date="2020" name="Fungal Divers.">
        <title>Resolving the Mortierellaceae phylogeny through synthesis of multi-gene phylogenetics and phylogenomics.</title>
        <authorList>
            <person name="Vandepol N."/>
            <person name="Liber J."/>
            <person name="Desiro A."/>
            <person name="Na H."/>
            <person name="Kennedy M."/>
            <person name="Barry K."/>
            <person name="Grigoriev I.V."/>
            <person name="Miller A.N."/>
            <person name="O'Donnell K."/>
            <person name="Stajich J.E."/>
            <person name="Bonito G."/>
        </authorList>
    </citation>
    <scope>NUCLEOTIDE SEQUENCE [LARGE SCALE GENOMIC DNA]</scope>
    <source>
        <strain evidence="1 2">AD045</strain>
    </source>
</reference>
<name>A0ABQ7JL58_9FUNG</name>
<protein>
    <submittedName>
        <fullName evidence="1">Uncharacterized protein</fullName>
    </submittedName>
</protein>
<dbReference type="Proteomes" id="UP001194696">
    <property type="component" value="Unassembled WGS sequence"/>
</dbReference>
<dbReference type="EMBL" id="JAAAIM010001413">
    <property type="protein sequence ID" value="KAG0278762.1"/>
    <property type="molecule type" value="Genomic_DNA"/>
</dbReference>
<organism evidence="1 2">
    <name type="scientific">Linnemannia gamsii</name>
    <dbReference type="NCBI Taxonomy" id="64522"/>
    <lineage>
        <taxon>Eukaryota</taxon>
        <taxon>Fungi</taxon>
        <taxon>Fungi incertae sedis</taxon>
        <taxon>Mucoromycota</taxon>
        <taxon>Mortierellomycotina</taxon>
        <taxon>Mortierellomycetes</taxon>
        <taxon>Mortierellales</taxon>
        <taxon>Mortierellaceae</taxon>
        <taxon>Linnemannia</taxon>
    </lineage>
</organism>
<evidence type="ECO:0000313" key="2">
    <source>
        <dbReference type="Proteomes" id="UP001194696"/>
    </source>
</evidence>
<accession>A0ABQ7JL58</accession>
<comment type="caution">
    <text evidence="1">The sequence shown here is derived from an EMBL/GenBank/DDBJ whole genome shotgun (WGS) entry which is preliminary data.</text>
</comment>
<evidence type="ECO:0000313" key="1">
    <source>
        <dbReference type="EMBL" id="KAG0278762.1"/>
    </source>
</evidence>
<proteinExistence type="predicted"/>
<sequence length="152" mass="17012">MAYNYRFYIQLMRHAEFDPSPLPDTVVSYTEGSNTEPATDHLPDNQDYIPIQSHDTGIGTANTYVESGQEIIFVDDAPIRHVELDPSPLPDTVVSYMEDPIIEATIDQPLDNQDHILIQSYDIGTGTANTYVESSQEVTIVDDTVTIDFTIE</sequence>
<gene>
    <name evidence="1" type="ORF">BGZ96_002247</name>
</gene>